<keyword evidence="1" id="KW-0732">Signal</keyword>
<dbReference type="PANTHER" id="PTHR47064">
    <property type="entry name" value="PUTATIVE (AFU_ORTHOLOGUE AFUA_1G08990)-RELATED"/>
    <property type="match status" value="1"/>
</dbReference>
<organism evidence="3 4">
    <name type="scientific">Colletotrichum navitas</name>
    <dbReference type="NCBI Taxonomy" id="681940"/>
    <lineage>
        <taxon>Eukaryota</taxon>
        <taxon>Fungi</taxon>
        <taxon>Dikarya</taxon>
        <taxon>Ascomycota</taxon>
        <taxon>Pezizomycotina</taxon>
        <taxon>Sordariomycetes</taxon>
        <taxon>Hypocreomycetidae</taxon>
        <taxon>Glomerellales</taxon>
        <taxon>Glomerellaceae</taxon>
        <taxon>Colletotrichum</taxon>
        <taxon>Colletotrichum graminicola species complex</taxon>
    </lineage>
</organism>
<dbReference type="Pfam" id="PF08450">
    <property type="entry name" value="SGL"/>
    <property type="match status" value="1"/>
</dbReference>
<feature type="chain" id="PRO_5041933242" evidence="1">
    <location>
        <begin position="21"/>
        <end position="408"/>
    </location>
</feature>
<feature type="signal peptide" evidence="1">
    <location>
        <begin position="1"/>
        <end position="20"/>
    </location>
</feature>
<evidence type="ECO:0000313" key="4">
    <source>
        <dbReference type="Proteomes" id="UP001230504"/>
    </source>
</evidence>
<dbReference type="AlphaFoldDB" id="A0AAD8PWE3"/>
<sequence>MLTKSAASNILLGLVGPALCQLDAVPSGFDTDRWASVSNEEPLLAVIPGQSNRSVFDAPSAAQVSDSGVAAMLVSLITPTWRGKNFVAYDERFFDIIGPNATVEQLQVLPFQVHEAACYIPEQSLLFFVEWGPPPEGGNGAHDWQYILDVRTNNLTKIRTNPLTYNVLGCVYQIGKLHVVTGGGPNETAYLATIDPTTWGRKTVLNNFYERPFMSFNEIEMDRGGNYYLTDSDSGWGRDLNPFGRPTLPALYFVNGTTLRIKELALLEGNTNGVSLSPDGKTLFLSDTSALEVKPSRRNPLGDRDLWAFDFAVSSSAARLPLLTNKWLLSHPMQYIYDGVRVSNSGLIFSASGEVVDVLDPESGWTLGSIGVGGGGNNPVNLAFHENEIFIVGKGGVWHVKNVRETLK</sequence>
<dbReference type="InterPro" id="IPR052988">
    <property type="entry name" value="Oryzine_lactonohydrolase"/>
</dbReference>
<dbReference type="GeneID" id="85448969"/>
<proteinExistence type="predicted"/>
<evidence type="ECO:0000256" key="1">
    <source>
        <dbReference type="SAM" id="SignalP"/>
    </source>
</evidence>
<dbReference type="PANTHER" id="PTHR47064:SF2">
    <property type="entry name" value="SMP-30_GLUCONOLACTONASE_LRE-LIKE REGION DOMAIN-CONTAINING PROTEIN-RELATED"/>
    <property type="match status" value="1"/>
</dbReference>
<dbReference type="InterPro" id="IPR011042">
    <property type="entry name" value="6-blade_b-propeller_TolB-like"/>
</dbReference>
<keyword evidence="4" id="KW-1185">Reference proteome</keyword>
<dbReference type="InterPro" id="IPR013658">
    <property type="entry name" value="SGL"/>
</dbReference>
<protein>
    <submittedName>
        <fullName evidence="3">AkeP protein</fullName>
    </submittedName>
</protein>
<feature type="domain" description="SMP-30/Gluconolactonase/LRE-like region" evidence="2">
    <location>
        <begin position="192"/>
        <end position="384"/>
    </location>
</feature>
<comment type="caution">
    <text evidence="3">The sequence shown here is derived from an EMBL/GenBank/DDBJ whole genome shotgun (WGS) entry which is preliminary data.</text>
</comment>
<name>A0AAD8PWE3_9PEZI</name>
<gene>
    <name evidence="3" type="ORF">LY79DRAFT_690182</name>
</gene>
<dbReference type="EMBL" id="JAHLJV010000044">
    <property type="protein sequence ID" value="KAK1585478.1"/>
    <property type="molecule type" value="Genomic_DNA"/>
</dbReference>
<dbReference type="Gene3D" id="2.120.10.30">
    <property type="entry name" value="TolB, C-terminal domain"/>
    <property type="match status" value="1"/>
</dbReference>
<evidence type="ECO:0000313" key="3">
    <source>
        <dbReference type="EMBL" id="KAK1585478.1"/>
    </source>
</evidence>
<dbReference type="SUPFAM" id="SSF63829">
    <property type="entry name" value="Calcium-dependent phosphotriesterase"/>
    <property type="match status" value="1"/>
</dbReference>
<dbReference type="Proteomes" id="UP001230504">
    <property type="component" value="Unassembled WGS sequence"/>
</dbReference>
<reference evidence="3" key="1">
    <citation type="submission" date="2021-06" db="EMBL/GenBank/DDBJ databases">
        <title>Comparative genomics, transcriptomics and evolutionary studies reveal genomic signatures of adaptation to plant cell wall in hemibiotrophic fungi.</title>
        <authorList>
            <consortium name="DOE Joint Genome Institute"/>
            <person name="Baroncelli R."/>
            <person name="Diaz J.F."/>
            <person name="Benocci T."/>
            <person name="Peng M."/>
            <person name="Battaglia E."/>
            <person name="Haridas S."/>
            <person name="Andreopoulos W."/>
            <person name="Labutti K."/>
            <person name="Pangilinan J."/>
            <person name="Floch G.L."/>
            <person name="Makela M.R."/>
            <person name="Henrissat B."/>
            <person name="Grigoriev I.V."/>
            <person name="Crouch J.A."/>
            <person name="De Vries R.P."/>
            <person name="Sukno S.A."/>
            <person name="Thon M.R."/>
        </authorList>
    </citation>
    <scope>NUCLEOTIDE SEQUENCE</scope>
    <source>
        <strain evidence="3">CBS 125086</strain>
    </source>
</reference>
<dbReference type="RefSeq" id="XP_060412502.1">
    <property type="nucleotide sequence ID" value="XM_060564729.1"/>
</dbReference>
<evidence type="ECO:0000259" key="2">
    <source>
        <dbReference type="Pfam" id="PF08450"/>
    </source>
</evidence>
<accession>A0AAD8PWE3</accession>